<dbReference type="EMBL" id="CAUOFW020006280">
    <property type="protein sequence ID" value="CAK9174022.1"/>
    <property type="molecule type" value="Genomic_DNA"/>
</dbReference>
<keyword evidence="3" id="KW-1185">Reference proteome</keyword>
<dbReference type="AlphaFoldDB" id="A0ABC8TX68"/>
<keyword evidence="1" id="KW-0472">Membrane</keyword>
<gene>
    <name evidence="2" type="ORF">ILEXP_LOCUS43762</name>
</gene>
<accession>A0ABC8TX68</accession>
<protein>
    <submittedName>
        <fullName evidence="2">Uncharacterized protein</fullName>
    </submittedName>
</protein>
<proteinExistence type="predicted"/>
<name>A0ABC8TX68_9AQUA</name>
<evidence type="ECO:0000256" key="1">
    <source>
        <dbReference type="SAM" id="Phobius"/>
    </source>
</evidence>
<feature type="transmembrane region" description="Helical" evidence="1">
    <location>
        <begin position="44"/>
        <end position="69"/>
    </location>
</feature>
<comment type="caution">
    <text evidence="2">The sequence shown here is derived from an EMBL/GenBank/DDBJ whole genome shotgun (WGS) entry which is preliminary data.</text>
</comment>
<dbReference type="Proteomes" id="UP001642360">
    <property type="component" value="Unassembled WGS sequence"/>
</dbReference>
<organism evidence="2 3">
    <name type="scientific">Ilex paraguariensis</name>
    <name type="common">yerba mate</name>
    <dbReference type="NCBI Taxonomy" id="185542"/>
    <lineage>
        <taxon>Eukaryota</taxon>
        <taxon>Viridiplantae</taxon>
        <taxon>Streptophyta</taxon>
        <taxon>Embryophyta</taxon>
        <taxon>Tracheophyta</taxon>
        <taxon>Spermatophyta</taxon>
        <taxon>Magnoliopsida</taxon>
        <taxon>eudicotyledons</taxon>
        <taxon>Gunneridae</taxon>
        <taxon>Pentapetalae</taxon>
        <taxon>asterids</taxon>
        <taxon>campanulids</taxon>
        <taxon>Aquifoliales</taxon>
        <taxon>Aquifoliaceae</taxon>
        <taxon>Ilex</taxon>
    </lineage>
</organism>
<sequence>MNQVMRAYAYSTEHILMVDIIPDSFVPKAMTEINVENLDFIQKLFWNILTADFMASIVKLLFICWYNLLTNR</sequence>
<evidence type="ECO:0000313" key="3">
    <source>
        <dbReference type="Proteomes" id="UP001642360"/>
    </source>
</evidence>
<reference evidence="2 3" key="1">
    <citation type="submission" date="2024-02" db="EMBL/GenBank/DDBJ databases">
        <authorList>
            <person name="Vignale AGUSTIN F."/>
            <person name="Sosa J E."/>
            <person name="Modenutti C."/>
        </authorList>
    </citation>
    <scope>NUCLEOTIDE SEQUENCE [LARGE SCALE GENOMIC DNA]</scope>
</reference>
<keyword evidence="1" id="KW-1133">Transmembrane helix</keyword>
<evidence type="ECO:0000313" key="2">
    <source>
        <dbReference type="EMBL" id="CAK9174022.1"/>
    </source>
</evidence>
<keyword evidence="1" id="KW-0812">Transmembrane</keyword>